<gene>
    <name evidence="2" type="primary">SMC2-1</name>
    <name evidence="2" type="ORF">KSP40_PGU008371</name>
</gene>
<dbReference type="EMBL" id="JBBWWR010000005">
    <property type="protein sequence ID" value="KAK8965864.1"/>
    <property type="molecule type" value="Genomic_DNA"/>
</dbReference>
<reference evidence="2 3" key="1">
    <citation type="journal article" date="2022" name="Nat. Plants">
        <title>Genomes of leafy and leafless Platanthera orchids illuminate the evolution of mycoheterotrophy.</title>
        <authorList>
            <person name="Li M.H."/>
            <person name="Liu K.W."/>
            <person name="Li Z."/>
            <person name="Lu H.C."/>
            <person name="Ye Q.L."/>
            <person name="Zhang D."/>
            <person name="Wang J.Y."/>
            <person name="Li Y.F."/>
            <person name="Zhong Z.M."/>
            <person name="Liu X."/>
            <person name="Yu X."/>
            <person name="Liu D.K."/>
            <person name="Tu X.D."/>
            <person name="Liu B."/>
            <person name="Hao Y."/>
            <person name="Liao X.Y."/>
            <person name="Jiang Y.T."/>
            <person name="Sun W.H."/>
            <person name="Chen J."/>
            <person name="Chen Y.Q."/>
            <person name="Ai Y."/>
            <person name="Zhai J.W."/>
            <person name="Wu S.S."/>
            <person name="Zhou Z."/>
            <person name="Hsiao Y.Y."/>
            <person name="Wu W.L."/>
            <person name="Chen Y.Y."/>
            <person name="Lin Y.F."/>
            <person name="Hsu J.L."/>
            <person name="Li C.Y."/>
            <person name="Wang Z.W."/>
            <person name="Zhao X."/>
            <person name="Zhong W.Y."/>
            <person name="Ma X.K."/>
            <person name="Ma L."/>
            <person name="Huang J."/>
            <person name="Chen G.Z."/>
            <person name="Huang M.Z."/>
            <person name="Huang L."/>
            <person name="Peng D.H."/>
            <person name="Luo Y.B."/>
            <person name="Zou S.Q."/>
            <person name="Chen S.P."/>
            <person name="Lan S."/>
            <person name="Tsai W.C."/>
            <person name="Van de Peer Y."/>
            <person name="Liu Z.J."/>
        </authorList>
    </citation>
    <scope>NUCLEOTIDE SEQUENCE [LARGE SCALE GENOMIC DNA]</scope>
    <source>
        <strain evidence="2">Lor288</strain>
    </source>
</reference>
<keyword evidence="1" id="KW-1133">Transmembrane helix</keyword>
<feature type="transmembrane region" description="Helical" evidence="1">
    <location>
        <begin position="122"/>
        <end position="144"/>
    </location>
</feature>
<proteinExistence type="predicted"/>
<evidence type="ECO:0000313" key="3">
    <source>
        <dbReference type="Proteomes" id="UP001412067"/>
    </source>
</evidence>
<keyword evidence="1" id="KW-0812">Transmembrane</keyword>
<organism evidence="2 3">
    <name type="scientific">Platanthera guangdongensis</name>
    <dbReference type="NCBI Taxonomy" id="2320717"/>
    <lineage>
        <taxon>Eukaryota</taxon>
        <taxon>Viridiplantae</taxon>
        <taxon>Streptophyta</taxon>
        <taxon>Embryophyta</taxon>
        <taxon>Tracheophyta</taxon>
        <taxon>Spermatophyta</taxon>
        <taxon>Magnoliopsida</taxon>
        <taxon>Liliopsida</taxon>
        <taxon>Asparagales</taxon>
        <taxon>Orchidaceae</taxon>
        <taxon>Orchidoideae</taxon>
        <taxon>Orchideae</taxon>
        <taxon>Orchidinae</taxon>
        <taxon>Platanthera</taxon>
    </lineage>
</organism>
<sequence>MHSQPLDVLHCTVQYSTPLTSELLRVFHPDYFMSASCSKLPTRFTGLARRGVEWKRFREWGWRGGLEDWRRVQFLLERKARGLDEKCRSQGRRNQYRWEEIGRREARARLTPSKREKNQCRAGSGILIFILCLTIAAENAIYLFRSVLGYPTIGMENRPEWPALLFLDPNLNRSTHEVMNQPPDQFSPVSMSKYCIGRLNTMSSGSGLSESHNSGLDKAAATVNRMDLEQKDCSVRVDKLLEKNGWIAAEKQLFEQNGTDYDFSSRDLSKSRQEFEKLQSEQSRTVNFI</sequence>
<protein>
    <submittedName>
        <fullName evidence="2">Structural maintenance of chromosomes protein 2-1</fullName>
    </submittedName>
</protein>
<evidence type="ECO:0000256" key="1">
    <source>
        <dbReference type="SAM" id="Phobius"/>
    </source>
</evidence>
<accession>A0ABR2MNV1</accession>
<dbReference type="Proteomes" id="UP001412067">
    <property type="component" value="Unassembled WGS sequence"/>
</dbReference>
<name>A0ABR2MNV1_9ASPA</name>
<evidence type="ECO:0000313" key="2">
    <source>
        <dbReference type="EMBL" id="KAK8965864.1"/>
    </source>
</evidence>
<comment type="caution">
    <text evidence="2">The sequence shown here is derived from an EMBL/GenBank/DDBJ whole genome shotgun (WGS) entry which is preliminary data.</text>
</comment>
<keyword evidence="1" id="KW-0472">Membrane</keyword>
<keyword evidence="3" id="KW-1185">Reference proteome</keyword>